<dbReference type="Pfam" id="PF07676">
    <property type="entry name" value="PD40"/>
    <property type="match status" value="2"/>
</dbReference>
<evidence type="ECO:0000259" key="4">
    <source>
        <dbReference type="Pfam" id="PF00326"/>
    </source>
</evidence>
<dbReference type="GO" id="GO:0006508">
    <property type="term" value="P:proteolysis"/>
    <property type="evidence" value="ECO:0007669"/>
    <property type="project" value="InterPro"/>
</dbReference>
<dbReference type="Gene3D" id="3.40.50.1820">
    <property type="entry name" value="alpha/beta hydrolase"/>
    <property type="match status" value="1"/>
</dbReference>
<dbReference type="Gene3D" id="2.120.10.30">
    <property type="entry name" value="TolB, C-terminal domain"/>
    <property type="match status" value="2"/>
</dbReference>
<dbReference type="OrthoDB" id="9812921at2"/>
<dbReference type="RefSeq" id="WP_123129173.1">
    <property type="nucleotide sequence ID" value="NZ_RJJD01000023.1"/>
</dbReference>
<dbReference type="SUPFAM" id="SSF53474">
    <property type="entry name" value="alpha/beta-Hydrolases"/>
    <property type="match status" value="1"/>
</dbReference>
<protein>
    <submittedName>
        <fullName evidence="5">S9 family peptidase</fullName>
    </submittedName>
</protein>
<evidence type="ECO:0000313" key="6">
    <source>
        <dbReference type="Proteomes" id="UP000272117"/>
    </source>
</evidence>
<dbReference type="EMBL" id="RJJD01000023">
    <property type="protein sequence ID" value="RNI21848.1"/>
    <property type="molecule type" value="Genomic_DNA"/>
</dbReference>
<keyword evidence="6" id="KW-1185">Reference proteome</keyword>
<dbReference type="InterPro" id="IPR011042">
    <property type="entry name" value="6-blade_b-propeller_TolB-like"/>
</dbReference>
<keyword evidence="1" id="KW-0378">Hydrolase</keyword>
<organism evidence="5 6">
    <name type="scientific">Rufibacter latericius</name>
    <dbReference type="NCBI Taxonomy" id="2487040"/>
    <lineage>
        <taxon>Bacteria</taxon>
        <taxon>Pseudomonadati</taxon>
        <taxon>Bacteroidota</taxon>
        <taxon>Cytophagia</taxon>
        <taxon>Cytophagales</taxon>
        <taxon>Hymenobacteraceae</taxon>
        <taxon>Rufibacter</taxon>
    </lineage>
</organism>
<dbReference type="InterPro" id="IPR029058">
    <property type="entry name" value="AB_hydrolase_fold"/>
</dbReference>
<keyword evidence="3" id="KW-0732">Signal</keyword>
<dbReference type="Proteomes" id="UP000272117">
    <property type="component" value="Unassembled WGS sequence"/>
</dbReference>
<dbReference type="GO" id="GO:0004252">
    <property type="term" value="F:serine-type endopeptidase activity"/>
    <property type="evidence" value="ECO:0007669"/>
    <property type="project" value="TreeGrafter"/>
</dbReference>
<dbReference type="SUPFAM" id="SSF82171">
    <property type="entry name" value="DPP6 N-terminal domain-like"/>
    <property type="match status" value="1"/>
</dbReference>
<dbReference type="PANTHER" id="PTHR42776">
    <property type="entry name" value="SERINE PEPTIDASE S9 FAMILY MEMBER"/>
    <property type="match status" value="1"/>
</dbReference>
<keyword evidence="2" id="KW-0645">Protease</keyword>
<dbReference type="InterPro" id="IPR011659">
    <property type="entry name" value="WD40"/>
</dbReference>
<evidence type="ECO:0000256" key="3">
    <source>
        <dbReference type="SAM" id="SignalP"/>
    </source>
</evidence>
<proteinExistence type="predicted"/>
<feature type="domain" description="Peptidase S9 prolyl oligopeptidase catalytic" evidence="4">
    <location>
        <begin position="512"/>
        <end position="720"/>
    </location>
</feature>
<comment type="caution">
    <text evidence="5">The sequence shown here is derived from an EMBL/GenBank/DDBJ whole genome shotgun (WGS) entry which is preliminary data.</text>
</comment>
<feature type="chain" id="PRO_5018076364" evidence="3">
    <location>
        <begin position="20"/>
        <end position="726"/>
    </location>
</feature>
<keyword evidence="2" id="KW-0720">Serine protease</keyword>
<dbReference type="PANTHER" id="PTHR42776:SF27">
    <property type="entry name" value="DIPEPTIDYL PEPTIDASE FAMILY MEMBER 6"/>
    <property type="match status" value="1"/>
</dbReference>
<gene>
    <name evidence="5" type="ORF">EFB08_22135</name>
</gene>
<evidence type="ECO:0000313" key="5">
    <source>
        <dbReference type="EMBL" id="RNI21848.1"/>
    </source>
</evidence>
<name>A0A3M9MBA8_9BACT</name>
<evidence type="ECO:0000256" key="2">
    <source>
        <dbReference type="ARBA" id="ARBA00022825"/>
    </source>
</evidence>
<dbReference type="InterPro" id="IPR001375">
    <property type="entry name" value="Peptidase_S9_cat"/>
</dbReference>
<sequence>MNKQLAAFLLLLWASLSWAQAQQSNNLVQVTDLLKIKQVGAVALSPDGKQAVFTVTSIEPDPEKKSDFRYNTQLHLQPANGSQAPRQLTYGNSNATQPAWSPDGKQLAFVRVVESKPQIFLLSFAGGEPVQLTKFKYGAGNPVWSPNGQQLLFTSGIALNELLSDSTLNPARDLPKWSYEKPGFFQNENLRTNPAKPNPDGSLAEIRGYLDQNEKDNKAKVINQLRFQEESTTSSNLNLSHIFLIDAKPGATPKDLTAGFVSSSNASFLPNGKQIIFDADADETQNPTRSQENAIYLVNTDGSGLKQLLGKKGTSYTGSTVSPSGKWIAFQYSSSNQVNIPALGILPVTGKATDLITIPYDRNKSNLVWSDNEKYVYFTSPSNGGILLNRADVQKRKVEPLTDITKGVGSFDVKKNQLVYVSTEVANPNELYAASPDAKKPVRLTTFNQEWVSQKKLSKPEKHTFTNAKGQTVEYWVMKPTNFVEGQKYPLLLEIHGGPTAMWGPGENSMWHEYQYFASRGYGVVYANPRGSGGYGEEFMRANIKDWGAGPASDVLTALDKTVAQGWADTSRLAITGGSYGGYLVSWILGHDKRFKAACSQRGVYDLSTFFGEGNAWRLVPNYFGGYPWEEAHKGLIQSESPLTYVQNITTPLIIFHGENDLRTGVIQSEMLYKSLKVLNRPVEYVRHPGATHEITRAGNNRQRIDQMLRTYEFFERYLQTNQQAK</sequence>
<dbReference type="AlphaFoldDB" id="A0A3M9MBA8"/>
<reference evidence="5 6" key="1">
    <citation type="submission" date="2018-11" db="EMBL/GenBank/DDBJ databases">
        <title>Rufibacter latericius sp. nov., isolated from water in Baiyang Lake.</title>
        <authorList>
            <person name="Yang Y."/>
        </authorList>
    </citation>
    <scope>NUCLEOTIDE SEQUENCE [LARGE SCALE GENOMIC DNA]</scope>
    <source>
        <strain evidence="5 6">R-22-1c-1</strain>
    </source>
</reference>
<dbReference type="Pfam" id="PF00326">
    <property type="entry name" value="Peptidase_S9"/>
    <property type="match status" value="1"/>
</dbReference>
<accession>A0A3M9MBA8</accession>
<feature type="signal peptide" evidence="3">
    <location>
        <begin position="1"/>
        <end position="19"/>
    </location>
</feature>
<evidence type="ECO:0000256" key="1">
    <source>
        <dbReference type="ARBA" id="ARBA00022801"/>
    </source>
</evidence>